<protein>
    <submittedName>
        <fullName evidence="7">ABC transporter ATP-binding protein</fullName>
    </submittedName>
</protein>
<evidence type="ECO:0000256" key="4">
    <source>
        <dbReference type="ARBA" id="ARBA00022741"/>
    </source>
</evidence>
<comment type="subcellular location">
    <subcellularLocation>
        <location evidence="1">Cell inner membrane</location>
        <topology evidence="1">Peripheral membrane protein</topology>
    </subcellularLocation>
</comment>
<dbReference type="GO" id="GO:0055085">
    <property type="term" value="P:transmembrane transport"/>
    <property type="evidence" value="ECO:0007669"/>
    <property type="project" value="UniProtKB-ARBA"/>
</dbReference>
<evidence type="ECO:0000256" key="1">
    <source>
        <dbReference type="ARBA" id="ARBA00004417"/>
    </source>
</evidence>
<feature type="domain" description="ABC transporter" evidence="6">
    <location>
        <begin position="8"/>
        <end position="261"/>
    </location>
</feature>
<dbReference type="PANTHER" id="PTHR43776:SF7">
    <property type="entry name" value="D,D-DIPEPTIDE TRANSPORT ATP-BINDING PROTEIN DDPF-RELATED"/>
    <property type="match status" value="1"/>
</dbReference>
<dbReference type="GO" id="GO:0005524">
    <property type="term" value="F:ATP binding"/>
    <property type="evidence" value="ECO:0007669"/>
    <property type="project" value="UniProtKB-KW"/>
</dbReference>
<dbReference type="GO" id="GO:0005886">
    <property type="term" value="C:plasma membrane"/>
    <property type="evidence" value="ECO:0007669"/>
    <property type="project" value="UniProtKB-SubCell"/>
</dbReference>
<dbReference type="Pfam" id="PF00005">
    <property type="entry name" value="ABC_tran"/>
    <property type="match status" value="2"/>
</dbReference>
<evidence type="ECO:0000313" key="8">
    <source>
        <dbReference type="Proteomes" id="UP000509367"/>
    </source>
</evidence>
<evidence type="ECO:0000313" key="7">
    <source>
        <dbReference type="EMBL" id="QKV20006.1"/>
    </source>
</evidence>
<gene>
    <name evidence="7" type="ORF">HTY61_16885</name>
</gene>
<dbReference type="PROSITE" id="PS50893">
    <property type="entry name" value="ABC_TRANSPORTER_2"/>
    <property type="match status" value="2"/>
</dbReference>
<dbReference type="KEGG" id="orm:HTY61_16885"/>
<dbReference type="PROSITE" id="PS00211">
    <property type="entry name" value="ABC_TRANSPORTER_1"/>
    <property type="match status" value="2"/>
</dbReference>
<sequence length="560" mass="61482">MTRPLLDILNLNVSFRTYGHRTHVLKDVALTIPEGGRVSLIGETGSGKSVTAKAILGTLPANAEVDGGAITFEGRNVLALPAAERNALKGTAFSIIMQDPLSSFNPVFRIGRHLDDVMRFADLRLGRGSNRAERTARIHEVLRQVQLSDPARVCASYPAQLSGGMRQRVLIALALLHQPKLLIADEPGTALDVTTQDEIMKLINRLVAENGLSLLMITHNLGVVRQMADDVYVMRRGEIVEHAPLRRLFTAPRETYTRQLVDAIPPLYGPRVVDQPEMQSDPIVTLSSVSKTFHEPRLIGRGVSHKAVRNVNLSIRRGEIFGLAGESGSGKTTVARMIMGLIAPSAGEITVDGAVMAGRTRNAAFRRLAQIVYQNPGTSLNPKRTVGQTLSVPLRFAGFERSRMEARIHELLEQVDLAASYASKYPHELSGGQKQRVAIARALAANPKIIVLDEPTSALDVSVQKNVIALLQRLRDELGLTYLFISHDLSLMRNFCSRIAIMFRGEIVEEGVPRAVFDAPQHPYTRALISAVPVMADEEEKMKPVVTPEQRRQFLVDAVA</sequence>
<evidence type="ECO:0000256" key="2">
    <source>
        <dbReference type="ARBA" id="ARBA00005417"/>
    </source>
</evidence>
<dbReference type="InterPro" id="IPR003593">
    <property type="entry name" value="AAA+_ATPase"/>
</dbReference>
<dbReference type="RefSeq" id="WP_175277897.1">
    <property type="nucleotide sequence ID" value="NZ_CP054836.1"/>
</dbReference>
<keyword evidence="4" id="KW-0547">Nucleotide-binding</keyword>
<dbReference type="Proteomes" id="UP000509367">
    <property type="component" value="Chromosome"/>
</dbReference>
<comment type="similarity">
    <text evidence="2">Belongs to the ABC transporter superfamily.</text>
</comment>
<dbReference type="GO" id="GO:0016887">
    <property type="term" value="F:ATP hydrolysis activity"/>
    <property type="evidence" value="ECO:0007669"/>
    <property type="project" value="InterPro"/>
</dbReference>
<accession>A0A6N1VGF2</accession>
<dbReference type="Gene3D" id="3.40.50.300">
    <property type="entry name" value="P-loop containing nucleotide triphosphate hydrolases"/>
    <property type="match status" value="2"/>
</dbReference>
<keyword evidence="3" id="KW-0813">Transport</keyword>
<dbReference type="InterPro" id="IPR013563">
    <property type="entry name" value="Oligopep_ABC_C"/>
</dbReference>
<dbReference type="GO" id="GO:0015833">
    <property type="term" value="P:peptide transport"/>
    <property type="evidence" value="ECO:0007669"/>
    <property type="project" value="InterPro"/>
</dbReference>
<dbReference type="PANTHER" id="PTHR43776">
    <property type="entry name" value="TRANSPORT ATP-BINDING PROTEIN"/>
    <property type="match status" value="1"/>
</dbReference>
<dbReference type="SUPFAM" id="SSF52540">
    <property type="entry name" value="P-loop containing nucleoside triphosphate hydrolases"/>
    <property type="match status" value="2"/>
</dbReference>
<proteinExistence type="inferred from homology"/>
<dbReference type="AlphaFoldDB" id="A0A6N1VGF2"/>
<dbReference type="InterPro" id="IPR027417">
    <property type="entry name" value="P-loop_NTPase"/>
</dbReference>
<dbReference type="InterPro" id="IPR050319">
    <property type="entry name" value="ABC_transp_ATP-bind"/>
</dbReference>
<organism evidence="7 8">
    <name type="scientific">Oricola thermophila</name>
    <dbReference type="NCBI Taxonomy" id="2742145"/>
    <lineage>
        <taxon>Bacteria</taxon>
        <taxon>Pseudomonadati</taxon>
        <taxon>Pseudomonadota</taxon>
        <taxon>Alphaproteobacteria</taxon>
        <taxon>Hyphomicrobiales</taxon>
        <taxon>Ahrensiaceae</taxon>
        <taxon>Oricola</taxon>
    </lineage>
</organism>
<feature type="domain" description="ABC transporter" evidence="6">
    <location>
        <begin position="284"/>
        <end position="529"/>
    </location>
</feature>
<evidence type="ECO:0000256" key="5">
    <source>
        <dbReference type="ARBA" id="ARBA00022840"/>
    </source>
</evidence>
<evidence type="ECO:0000259" key="6">
    <source>
        <dbReference type="PROSITE" id="PS50893"/>
    </source>
</evidence>
<dbReference type="SMART" id="SM00382">
    <property type="entry name" value="AAA"/>
    <property type="match status" value="2"/>
</dbReference>
<keyword evidence="5 7" id="KW-0067">ATP-binding</keyword>
<keyword evidence="8" id="KW-1185">Reference proteome</keyword>
<evidence type="ECO:0000256" key="3">
    <source>
        <dbReference type="ARBA" id="ARBA00022448"/>
    </source>
</evidence>
<name>A0A6N1VGF2_9HYPH</name>
<reference evidence="7 8" key="1">
    <citation type="submission" date="2020-06" db="EMBL/GenBank/DDBJ databases">
        <title>Oricola thermophila sp. nov. isolated from a tidal sediments.</title>
        <authorList>
            <person name="Kwon K.K."/>
            <person name="Yang S.-H."/>
            <person name="Park M.-J."/>
        </authorList>
    </citation>
    <scope>NUCLEOTIDE SEQUENCE [LARGE SCALE GENOMIC DNA]</scope>
    <source>
        <strain evidence="7 8">MEBiC13590</strain>
    </source>
</reference>
<dbReference type="NCBIfam" id="NF007739">
    <property type="entry name" value="PRK10419.1"/>
    <property type="match status" value="2"/>
</dbReference>
<dbReference type="InterPro" id="IPR017871">
    <property type="entry name" value="ABC_transporter-like_CS"/>
</dbReference>
<dbReference type="InterPro" id="IPR003439">
    <property type="entry name" value="ABC_transporter-like_ATP-bd"/>
</dbReference>
<dbReference type="Pfam" id="PF08352">
    <property type="entry name" value="oligo_HPY"/>
    <property type="match status" value="2"/>
</dbReference>
<dbReference type="EMBL" id="CP054836">
    <property type="protein sequence ID" value="QKV20006.1"/>
    <property type="molecule type" value="Genomic_DNA"/>
</dbReference>
<dbReference type="CDD" id="cd03257">
    <property type="entry name" value="ABC_NikE_OppD_transporters"/>
    <property type="match status" value="2"/>
</dbReference>